<evidence type="ECO:0000256" key="7">
    <source>
        <dbReference type="RuleBase" id="RU363032"/>
    </source>
</evidence>
<feature type="transmembrane region" description="Helical" evidence="7">
    <location>
        <begin position="62"/>
        <end position="95"/>
    </location>
</feature>
<keyword evidence="3" id="KW-1003">Cell membrane</keyword>
<comment type="subcellular location">
    <subcellularLocation>
        <location evidence="1 7">Cell membrane</location>
        <topology evidence="1 7">Multi-pass membrane protein</topology>
    </subcellularLocation>
</comment>
<dbReference type="PANTHER" id="PTHR30614:SF21">
    <property type="entry name" value="AMINO ACID ABC TRANSPORTER PERMEASE"/>
    <property type="match status" value="1"/>
</dbReference>
<dbReference type="InterPro" id="IPR035906">
    <property type="entry name" value="MetI-like_sf"/>
</dbReference>
<name>A0ABU2BUJ3_9ACTN</name>
<dbReference type="Gene3D" id="1.10.3720.10">
    <property type="entry name" value="MetI-like"/>
    <property type="match status" value="1"/>
</dbReference>
<feature type="transmembrane region" description="Helical" evidence="7">
    <location>
        <begin position="241"/>
        <end position="261"/>
    </location>
</feature>
<keyword evidence="5 7" id="KW-1133">Transmembrane helix</keyword>
<sequence length="281" mass="30472">MSNRSATVLYDAPGPKALRRYRAYSLVSALLLLGLVALFLLQMSRTHQLEYAKWEYFVTPKYLRIILVDGILNTVKAAVIAILVALALGVVLGVGKLADRSWVRWPAWLFVEFFRAVPLLLLIIYIAYSISYGGGVAYIWSLVLGLALYNGAVLAEIVRAGIESLPTGQAEAAYAIGMTKGQVTRIVLLPQAVKVMLPAMISQFVVCLKDTSLGYAILAPGITIVFKQIAQEGRNQVQSALVMAAIYIFLNVLVVAVAHWAQRRYVGEGDTGAAAAADEAV</sequence>
<evidence type="ECO:0000256" key="1">
    <source>
        <dbReference type="ARBA" id="ARBA00004651"/>
    </source>
</evidence>
<evidence type="ECO:0000256" key="4">
    <source>
        <dbReference type="ARBA" id="ARBA00022692"/>
    </source>
</evidence>
<evidence type="ECO:0000256" key="3">
    <source>
        <dbReference type="ARBA" id="ARBA00022475"/>
    </source>
</evidence>
<dbReference type="PANTHER" id="PTHR30614">
    <property type="entry name" value="MEMBRANE COMPONENT OF AMINO ACID ABC TRANSPORTER"/>
    <property type="match status" value="1"/>
</dbReference>
<feature type="transmembrane region" description="Helical" evidence="7">
    <location>
        <begin position="212"/>
        <end position="229"/>
    </location>
</feature>
<evidence type="ECO:0000256" key="5">
    <source>
        <dbReference type="ARBA" id="ARBA00022989"/>
    </source>
</evidence>
<dbReference type="SUPFAM" id="SSF161098">
    <property type="entry name" value="MetI-like"/>
    <property type="match status" value="1"/>
</dbReference>
<evidence type="ECO:0000313" key="9">
    <source>
        <dbReference type="EMBL" id="MDR7362302.1"/>
    </source>
</evidence>
<evidence type="ECO:0000256" key="2">
    <source>
        <dbReference type="ARBA" id="ARBA00022448"/>
    </source>
</evidence>
<dbReference type="Pfam" id="PF00528">
    <property type="entry name" value="BPD_transp_1"/>
    <property type="match status" value="1"/>
</dbReference>
<keyword evidence="4 7" id="KW-0812">Transmembrane</keyword>
<dbReference type="InterPro" id="IPR000515">
    <property type="entry name" value="MetI-like"/>
</dbReference>
<dbReference type="PROSITE" id="PS50928">
    <property type="entry name" value="ABC_TM1"/>
    <property type="match status" value="1"/>
</dbReference>
<comment type="similarity">
    <text evidence="7">Belongs to the binding-protein-dependent transport system permease family.</text>
</comment>
<feature type="transmembrane region" description="Helical" evidence="7">
    <location>
        <begin position="136"/>
        <end position="155"/>
    </location>
</feature>
<dbReference type="Proteomes" id="UP001183648">
    <property type="component" value="Unassembled WGS sequence"/>
</dbReference>
<feature type="domain" description="ABC transmembrane type-1" evidence="8">
    <location>
        <begin position="71"/>
        <end position="258"/>
    </location>
</feature>
<dbReference type="CDD" id="cd06261">
    <property type="entry name" value="TM_PBP2"/>
    <property type="match status" value="1"/>
</dbReference>
<evidence type="ECO:0000256" key="6">
    <source>
        <dbReference type="ARBA" id="ARBA00023136"/>
    </source>
</evidence>
<evidence type="ECO:0000313" key="10">
    <source>
        <dbReference type="Proteomes" id="UP001183648"/>
    </source>
</evidence>
<feature type="transmembrane region" description="Helical" evidence="7">
    <location>
        <begin position="21"/>
        <end position="42"/>
    </location>
</feature>
<feature type="transmembrane region" description="Helical" evidence="7">
    <location>
        <begin position="107"/>
        <end position="130"/>
    </location>
</feature>
<dbReference type="NCBIfam" id="TIGR01726">
    <property type="entry name" value="HEQRo_perm_3TM"/>
    <property type="match status" value="1"/>
</dbReference>
<evidence type="ECO:0000259" key="8">
    <source>
        <dbReference type="PROSITE" id="PS50928"/>
    </source>
</evidence>
<keyword evidence="6 7" id="KW-0472">Membrane</keyword>
<reference evidence="9 10" key="1">
    <citation type="submission" date="2023-07" db="EMBL/GenBank/DDBJ databases">
        <title>Sequencing the genomes of 1000 actinobacteria strains.</title>
        <authorList>
            <person name="Klenk H.-P."/>
        </authorList>
    </citation>
    <scope>NUCLEOTIDE SEQUENCE [LARGE SCALE GENOMIC DNA]</scope>
    <source>
        <strain evidence="9 10">DSM 19426</strain>
    </source>
</reference>
<keyword evidence="10" id="KW-1185">Reference proteome</keyword>
<dbReference type="InterPro" id="IPR010065">
    <property type="entry name" value="AA_ABC_transptr_permease_3TM"/>
</dbReference>
<accession>A0ABU2BUJ3</accession>
<organism evidence="9 10">
    <name type="scientific">Nocardioides marmoribigeumensis</name>
    <dbReference type="NCBI Taxonomy" id="433649"/>
    <lineage>
        <taxon>Bacteria</taxon>
        <taxon>Bacillati</taxon>
        <taxon>Actinomycetota</taxon>
        <taxon>Actinomycetes</taxon>
        <taxon>Propionibacteriales</taxon>
        <taxon>Nocardioidaceae</taxon>
        <taxon>Nocardioides</taxon>
    </lineage>
</organism>
<protein>
    <submittedName>
        <fullName evidence="9">Glutamate transport system permease protein</fullName>
    </submittedName>
</protein>
<dbReference type="RefSeq" id="WP_310301583.1">
    <property type="nucleotide sequence ID" value="NZ_BAAAPS010000008.1"/>
</dbReference>
<comment type="caution">
    <text evidence="9">The sequence shown here is derived from an EMBL/GenBank/DDBJ whole genome shotgun (WGS) entry which is preliminary data.</text>
</comment>
<gene>
    <name evidence="9" type="ORF">J2S63_001855</name>
</gene>
<dbReference type="InterPro" id="IPR043429">
    <property type="entry name" value="ArtM/GltK/GlnP/TcyL/YhdX-like"/>
</dbReference>
<dbReference type="EMBL" id="JAVDYG010000001">
    <property type="protein sequence ID" value="MDR7362302.1"/>
    <property type="molecule type" value="Genomic_DNA"/>
</dbReference>
<proteinExistence type="inferred from homology"/>
<keyword evidence="2 7" id="KW-0813">Transport</keyword>